<dbReference type="AlphaFoldDB" id="B4HCM9"/>
<feature type="compositionally biased region" description="Basic and acidic residues" evidence="1">
    <location>
        <begin position="377"/>
        <end position="388"/>
    </location>
</feature>
<dbReference type="eggNOG" id="KOG3547">
    <property type="taxonomic scope" value="Eukaryota"/>
</dbReference>
<dbReference type="HOGENOM" id="CLU_712251_0_0_1"/>
<feature type="compositionally biased region" description="Polar residues" evidence="1">
    <location>
        <begin position="321"/>
        <end position="335"/>
    </location>
</feature>
<dbReference type="EMBL" id="CH479368">
    <property type="protein sequence ID" value="EDW27920.1"/>
    <property type="molecule type" value="Genomic_DNA"/>
</dbReference>
<feature type="region of interest" description="Disordered" evidence="1">
    <location>
        <begin position="299"/>
        <end position="388"/>
    </location>
</feature>
<feature type="compositionally biased region" description="Low complexity" evidence="1">
    <location>
        <begin position="361"/>
        <end position="373"/>
    </location>
</feature>
<keyword evidence="3" id="KW-1185">Reference proteome</keyword>
<name>B4HCM9_DROPE</name>
<evidence type="ECO:0000313" key="3">
    <source>
        <dbReference type="Proteomes" id="UP000008744"/>
    </source>
</evidence>
<proteinExistence type="predicted"/>
<organism evidence="3">
    <name type="scientific">Drosophila persimilis</name>
    <name type="common">Fruit fly</name>
    <dbReference type="NCBI Taxonomy" id="7234"/>
    <lineage>
        <taxon>Eukaryota</taxon>
        <taxon>Metazoa</taxon>
        <taxon>Ecdysozoa</taxon>
        <taxon>Arthropoda</taxon>
        <taxon>Hexapoda</taxon>
        <taxon>Insecta</taxon>
        <taxon>Pterygota</taxon>
        <taxon>Neoptera</taxon>
        <taxon>Endopterygota</taxon>
        <taxon>Diptera</taxon>
        <taxon>Brachycera</taxon>
        <taxon>Muscomorpha</taxon>
        <taxon>Ephydroidea</taxon>
        <taxon>Drosophilidae</taxon>
        <taxon>Drosophila</taxon>
        <taxon>Sophophora</taxon>
    </lineage>
</organism>
<evidence type="ECO:0000313" key="2">
    <source>
        <dbReference type="EMBL" id="EDW27920.1"/>
    </source>
</evidence>
<gene>
    <name evidence="2" type="primary">Dper\GL22381</name>
    <name evidence="2" type="ORF">Dper_GL22381</name>
</gene>
<accession>B4HCM9</accession>
<protein>
    <submittedName>
        <fullName evidence="2">GL22381</fullName>
    </submittedName>
</protein>
<reference evidence="2 3" key="1">
    <citation type="journal article" date="2007" name="Nature">
        <title>Evolution of genes and genomes on the Drosophila phylogeny.</title>
        <authorList>
            <consortium name="Drosophila 12 Genomes Consortium"/>
            <person name="Clark A.G."/>
            <person name="Eisen M.B."/>
            <person name="Smith D.R."/>
            <person name="Bergman C.M."/>
            <person name="Oliver B."/>
            <person name="Markow T.A."/>
            <person name="Kaufman T.C."/>
            <person name="Kellis M."/>
            <person name="Gelbart W."/>
            <person name="Iyer V.N."/>
            <person name="Pollard D.A."/>
            <person name="Sackton T.B."/>
            <person name="Larracuente A.M."/>
            <person name="Singh N.D."/>
            <person name="Abad J.P."/>
            <person name="Abt D.N."/>
            <person name="Adryan B."/>
            <person name="Aguade M."/>
            <person name="Akashi H."/>
            <person name="Anderson W.W."/>
            <person name="Aquadro C.F."/>
            <person name="Ardell D.H."/>
            <person name="Arguello R."/>
            <person name="Artieri C.G."/>
            <person name="Barbash D.A."/>
            <person name="Barker D."/>
            <person name="Barsanti P."/>
            <person name="Batterham P."/>
            <person name="Batzoglou S."/>
            <person name="Begun D."/>
            <person name="Bhutkar A."/>
            <person name="Blanco E."/>
            <person name="Bosak S.A."/>
            <person name="Bradley R.K."/>
            <person name="Brand A.D."/>
            <person name="Brent M.R."/>
            <person name="Brooks A.N."/>
            <person name="Brown R.H."/>
            <person name="Butlin R.K."/>
            <person name="Caggese C."/>
            <person name="Calvi B.R."/>
            <person name="Bernardo de Carvalho A."/>
            <person name="Caspi A."/>
            <person name="Castrezana S."/>
            <person name="Celniker S.E."/>
            <person name="Chang J.L."/>
            <person name="Chapple C."/>
            <person name="Chatterji S."/>
            <person name="Chinwalla A."/>
            <person name="Civetta A."/>
            <person name="Clifton S.W."/>
            <person name="Comeron J.M."/>
            <person name="Costello J.C."/>
            <person name="Coyne J.A."/>
            <person name="Daub J."/>
            <person name="David R.G."/>
            <person name="Delcher A.L."/>
            <person name="Delehaunty K."/>
            <person name="Do C.B."/>
            <person name="Ebling H."/>
            <person name="Edwards K."/>
            <person name="Eickbush T."/>
            <person name="Evans J.D."/>
            <person name="Filipski A."/>
            <person name="Findeiss S."/>
            <person name="Freyhult E."/>
            <person name="Fulton L."/>
            <person name="Fulton R."/>
            <person name="Garcia A.C."/>
            <person name="Gardiner A."/>
            <person name="Garfield D.A."/>
            <person name="Garvin B.E."/>
            <person name="Gibson G."/>
            <person name="Gilbert D."/>
            <person name="Gnerre S."/>
            <person name="Godfrey J."/>
            <person name="Good R."/>
            <person name="Gotea V."/>
            <person name="Gravely B."/>
            <person name="Greenberg A.J."/>
            <person name="Griffiths-Jones S."/>
            <person name="Gross S."/>
            <person name="Guigo R."/>
            <person name="Gustafson E.A."/>
            <person name="Haerty W."/>
            <person name="Hahn M.W."/>
            <person name="Halligan D.L."/>
            <person name="Halpern A.L."/>
            <person name="Halter G.M."/>
            <person name="Han M.V."/>
            <person name="Heger A."/>
            <person name="Hillier L."/>
            <person name="Hinrichs A.S."/>
            <person name="Holmes I."/>
            <person name="Hoskins R.A."/>
            <person name="Hubisz M.J."/>
            <person name="Hultmark D."/>
            <person name="Huntley M.A."/>
            <person name="Jaffe D.B."/>
            <person name="Jagadeeshan S."/>
            <person name="Jeck W.R."/>
            <person name="Johnson J."/>
            <person name="Jones C.D."/>
            <person name="Jordan W.C."/>
            <person name="Karpen G.H."/>
            <person name="Kataoka E."/>
            <person name="Keightley P.D."/>
            <person name="Kheradpour P."/>
            <person name="Kirkness E.F."/>
            <person name="Koerich L.B."/>
            <person name="Kristiansen K."/>
            <person name="Kudrna D."/>
            <person name="Kulathinal R.J."/>
            <person name="Kumar S."/>
            <person name="Kwok R."/>
            <person name="Lander E."/>
            <person name="Langley C.H."/>
            <person name="Lapoint R."/>
            <person name="Lazzaro B.P."/>
            <person name="Lee S.J."/>
            <person name="Levesque L."/>
            <person name="Li R."/>
            <person name="Lin C.F."/>
            <person name="Lin M.F."/>
            <person name="Lindblad-Toh K."/>
            <person name="Llopart A."/>
            <person name="Long M."/>
            <person name="Low L."/>
            <person name="Lozovsky E."/>
            <person name="Lu J."/>
            <person name="Luo M."/>
            <person name="Machado C.A."/>
            <person name="Makalowski W."/>
            <person name="Marzo M."/>
            <person name="Matsuda M."/>
            <person name="Matzkin L."/>
            <person name="McAllister B."/>
            <person name="McBride C.S."/>
            <person name="McKernan B."/>
            <person name="McKernan K."/>
            <person name="Mendez-Lago M."/>
            <person name="Minx P."/>
            <person name="Mollenhauer M.U."/>
            <person name="Montooth K."/>
            <person name="Mount S.M."/>
            <person name="Mu X."/>
            <person name="Myers E."/>
            <person name="Negre B."/>
            <person name="Newfeld S."/>
            <person name="Nielsen R."/>
            <person name="Noor M.A."/>
            <person name="O'Grady P."/>
            <person name="Pachter L."/>
            <person name="Papaceit M."/>
            <person name="Parisi M.J."/>
            <person name="Parisi M."/>
            <person name="Parts L."/>
            <person name="Pedersen J.S."/>
            <person name="Pesole G."/>
            <person name="Phillippy A.M."/>
            <person name="Ponting C.P."/>
            <person name="Pop M."/>
            <person name="Porcelli D."/>
            <person name="Powell J.R."/>
            <person name="Prohaska S."/>
            <person name="Pruitt K."/>
            <person name="Puig M."/>
            <person name="Quesneville H."/>
            <person name="Ram K.R."/>
            <person name="Rand D."/>
            <person name="Rasmussen M.D."/>
            <person name="Reed L.K."/>
            <person name="Reenan R."/>
            <person name="Reily A."/>
            <person name="Remington K.A."/>
            <person name="Rieger T.T."/>
            <person name="Ritchie M.G."/>
            <person name="Robin C."/>
            <person name="Rogers Y.H."/>
            <person name="Rohde C."/>
            <person name="Rozas J."/>
            <person name="Rubenfield M.J."/>
            <person name="Ruiz A."/>
            <person name="Russo S."/>
            <person name="Salzberg S.L."/>
            <person name="Sanchez-Gracia A."/>
            <person name="Saranga D.J."/>
            <person name="Sato H."/>
            <person name="Schaeffer S.W."/>
            <person name="Schatz M.C."/>
            <person name="Schlenke T."/>
            <person name="Schwartz R."/>
            <person name="Segarra C."/>
            <person name="Singh R.S."/>
            <person name="Sirot L."/>
            <person name="Sirota M."/>
            <person name="Sisneros N.B."/>
            <person name="Smith C.D."/>
            <person name="Smith T.F."/>
            <person name="Spieth J."/>
            <person name="Stage D.E."/>
            <person name="Stark A."/>
            <person name="Stephan W."/>
            <person name="Strausberg R.L."/>
            <person name="Strempel S."/>
            <person name="Sturgill D."/>
            <person name="Sutton G."/>
            <person name="Sutton G.G."/>
            <person name="Tao W."/>
            <person name="Teichmann S."/>
            <person name="Tobari Y.N."/>
            <person name="Tomimura Y."/>
            <person name="Tsolas J.M."/>
            <person name="Valente V.L."/>
            <person name="Venter E."/>
            <person name="Venter J.C."/>
            <person name="Vicario S."/>
            <person name="Vieira F.G."/>
            <person name="Vilella A.J."/>
            <person name="Villasante A."/>
            <person name="Walenz B."/>
            <person name="Wang J."/>
            <person name="Wasserman M."/>
            <person name="Watts T."/>
            <person name="Wilson D."/>
            <person name="Wilson R.K."/>
            <person name="Wing R.A."/>
            <person name="Wolfner M.F."/>
            <person name="Wong A."/>
            <person name="Wong G.K."/>
            <person name="Wu C.I."/>
            <person name="Wu G."/>
            <person name="Yamamoto D."/>
            <person name="Yang H.P."/>
            <person name="Yang S.P."/>
            <person name="Yorke J.A."/>
            <person name="Yoshida K."/>
            <person name="Zdobnov E."/>
            <person name="Zhang P."/>
            <person name="Zhang Y."/>
            <person name="Zimin A.V."/>
            <person name="Baldwin J."/>
            <person name="Abdouelleil A."/>
            <person name="Abdulkadir J."/>
            <person name="Abebe A."/>
            <person name="Abera B."/>
            <person name="Abreu J."/>
            <person name="Acer S.C."/>
            <person name="Aftuck L."/>
            <person name="Alexander A."/>
            <person name="An P."/>
            <person name="Anderson E."/>
            <person name="Anderson S."/>
            <person name="Arachi H."/>
            <person name="Azer M."/>
            <person name="Bachantsang P."/>
            <person name="Barry A."/>
            <person name="Bayul T."/>
            <person name="Berlin A."/>
            <person name="Bessette D."/>
            <person name="Bloom T."/>
            <person name="Blye J."/>
            <person name="Boguslavskiy L."/>
            <person name="Bonnet C."/>
            <person name="Boukhgalter B."/>
            <person name="Bourzgui I."/>
            <person name="Brown A."/>
            <person name="Cahill P."/>
            <person name="Channer S."/>
            <person name="Cheshatsang Y."/>
            <person name="Chuda L."/>
            <person name="Citroen M."/>
            <person name="Collymore A."/>
            <person name="Cooke P."/>
            <person name="Costello M."/>
            <person name="D'Aco K."/>
            <person name="Daza R."/>
            <person name="De Haan G."/>
            <person name="DeGray S."/>
            <person name="DeMaso C."/>
            <person name="Dhargay N."/>
            <person name="Dooley K."/>
            <person name="Dooley E."/>
            <person name="Doricent M."/>
            <person name="Dorje P."/>
            <person name="Dorjee K."/>
            <person name="Dupes A."/>
            <person name="Elong R."/>
            <person name="Falk J."/>
            <person name="Farina A."/>
            <person name="Faro S."/>
            <person name="Ferguson D."/>
            <person name="Fisher S."/>
            <person name="Foley C.D."/>
            <person name="Franke A."/>
            <person name="Friedrich D."/>
            <person name="Gadbois L."/>
            <person name="Gearin G."/>
            <person name="Gearin C.R."/>
            <person name="Giannoukos G."/>
            <person name="Goode T."/>
            <person name="Graham J."/>
            <person name="Grandbois E."/>
            <person name="Grewal S."/>
            <person name="Gyaltsen K."/>
            <person name="Hafez N."/>
            <person name="Hagos B."/>
            <person name="Hall J."/>
            <person name="Henson C."/>
            <person name="Hollinger A."/>
            <person name="Honan T."/>
            <person name="Huard M.D."/>
            <person name="Hughes L."/>
            <person name="Hurhula B."/>
            <person name="Husby M.E."/>
            <person name="Kamat A."/>
            <person name="Kanga B."/>
            <person name="Kashin S."/>
            <person name="Khazanovich D."/>
            <person name="Kisner P."/>
            <person name="Lance K."/>
            <person name="Lara M."/>
            <person name="Lee W."/>
            <person name="Lennon N."/>
            <person name="Letendre F."/>
            <person name="LeVine R."/>
            <person name="Lipovsky A."/>
            <person name="Liu X."/>
            <person name="Liu J."/>
            <person name="Liu S."/>
            <person name="Lokyitsang T."/>
            <person name="Lokyitsang Y."/>
            <person name="Lubonja R."/>
            <person name="Lui A."/>
            <person name="MacDonald P."/>
            <person name="Magnisalis V."/>
            <person name="Maru K."/>
            <person name="Matthews C."/>
            <person name="McCusker W."/>
            <person name="McDonough S."/>
            <person name="Mehta T."/>
            <person name="Meldrim J."/>
            <person name="Meneus L."/>
            <person name="Mihai O."/>
            <person name="Mihalev A."/>
            <person name="Mihova T."/>
            <person name="Mittelman R."/>
            <person name="Mlenga V."/>
            <person name="Montmayeur A."/>
            <person name="Mulrain L."/>
            <person name="Navidi A."/>
            <person name="Naylor J."/>
            <person name="Negash T."/>
            <person name="Nguyen T."/>
            <person name="Nguyen N."/>
            <person name="Nicol R."/>
            <person name="Norbu C."/>
            <person name="Norbu N."/>
            <person name="Novod N."/>
            <person name="O'Neill B."/>
            <person name="Osman S."/>
            <person name="Markiewicz E."/>
            <person name="Oyono O.L."/>
            <person name="Patti C."/>
            <person name="Phunkhang P."/>
            <person name="Pierre F."/>
            <person name="Priest M."/>
            <person name="Raghuraman S."/>
            <person name="Rege F."/>
            <person name="Reyes R."/>
            <person name="Rise C."/>
            <person name="Rogov P."/>
            <person name="Ross K."/>
            <person name="Ryan E."/>
            <person name="Settipalli S."/>
            <person name="Shea T."/>
            <person name="Sherpa N."/>
            <person name="Shi L."/>
            <person name="Shih D."/>
            <person name="Sparrow T."/>
            <person name="Spaulding J."/>
            <person name="Stalker J."/>
            <person name="Stange-Thomann N."/>
            <person name="Stavropoulos S."/>
            <person name="Stone C."/>
            <person name="Strader C."/>
            <person name="Tesfaye S."/>
            <person name="Thomson T."/>
            <person name="Thoulutsang Y."/>
            <person name="Thoulutsang D."/>
            <person name="Topham K."/>
            <person name="Topping I."/>
            <person name="Tsamla T."/>
            <person name="Vassiliev H."/>
            <person name="Vo A."/>
            <person name="Wangchuk T."/>
            <person name="Wangdi T."/>
            <person name="Weiand M."/>
            <person name="Wilkinson J."/>
            <person name="Wilson A."/>
            <person name="Yadav S."/>
            <person name="Young G."/>
            <person name="Yu Q."/>
            <person name="Zembek L."/>
            <person name="Zhong D."/>
            <person name="Zimmer A."/>
            <person name="Zwirko Z."/>
            <person name="Jaffe D.B."/>
            <person name="Alvarez P."/>
            <person name="Brockman W."/>
            <person name="Butler J."/>
            <person name="Chin C."/>
            <person name="Gnerre S."/>
            <person name="Grabherr M."/>
            <person name="Kleber M."/>
            <person name="Mauceli E."/>
            <person name="MacCallum I."/>
        </authorList>
    </citation>
    <scope>NUCLEOTIDE SEQUENCE [LARGE SCALE GENOMIC DNA]</scope>
    <source>
        <strain evidence="3">MSH-3 / Tucson 14011-0111.49</strain>
    </source>
</reference>
<sequence>MEAQFSGLKLLNESPRRKKVTPRDLQVPTVTQPCAAEKLTPTTPSVQQLISFATPKATTAAGDADSVAEFIASENVQPSTSAASVSVVSASSLVVPSIPIPPVNRRSGPPDIATKVTYQNVRGLRSKLSILFRDSVAFASHVIVFTETWLKPDILSSEVLAGRCEACRAVEKEMVSFMRQTRIGVKELTVGFKNQYDRLLAMEAQFSGLKLLNESPRRKKVTPRDLQVPTVTQPCAAEKLTPTTPCVQQLISFATPKATTAAGDADSVAEFIASENVQPSTSAASVSVVSASSLVVPSIPIPPVNRRSGPPDIATKAKPNLSFNLQDPTVRSSVRSAGAPTEDTVDNSSSGGTIALPQSGATATATATSAPSTLAKHSPEAKTGEVYV</sequence>
<dbReference type="OrthoDB" id="201595at2759"/>
<dbReference type="GO" id="GO:0005777">
    <property type="term" value="C:peroxisome"/>
    <property type="evidence" value="ECO:0007669"/>
    <property type="project" value="EnsemblMetazoa"/>
</dbReference>
<feature type="region of interest" description="Disordered" evidence="1">
    <location>
        <begin position="1"/>
        <end position="26"/>
    </location>
</feature>
<evidence type="ECO:0000256" key="1">
    <source>
        <dbReference type="SAM" id="MobiDB-lite"/>
    </source>
</evidence>
<dbReference type="Proteomes" id="UP000008744">
    <property type="component" value="Unassembled WGS sequence"/>
</dbReference>